<evidence type="ECO:0000313" key="2">
    <source>
        <dbReference type="Proteomes" id="UP001589832"/>
    </source>
</evidence>
<name>A0ABV6Q5X6_9FLAO</name>
<dbReference type="PROSITE" id="PS51257">
    <property type="entry name" value="PROKAR_LIPOPROTEIN"/>
    <property type="match status" value="1"/>
</dbReference>
<reference evidence="1 2" key="1">
    <citation type="submission" date="2024-09" db="EMBL/GenBank/DDBJ databases">
        <authorList>
            <person name="Sun Q."/>
            <person name="Mori K."/>
        </authorList>
    </citation>
    <scope>NUCLEOTIDE SEQUENCE [LARGE SCALE GENOMIC DNA]</scope>
    <source>
        <strain evidence="1 2">NCAIM B.02481</strain>
    </source>
</reference>
<proteinExistence type="predicted"/>
<dbReference type="Proteomes" id="UP001589832">
    <property type="component" value="Unassembled WGS sequence"/>
</dbReference>
<gene>
    <name evidence="1" type="ORF">ACFFGA_01835</name>
</gene>
<dbReference type="RefSeq" id="WP_386058823.1">
    <property type="nucleotide sequence ID" value="NZ_JBHLTQ010000001.1"/>
</dbReference>
<accession>A0ABV6Q5X6</accession>
<sequence length="356" mass="40705">MMKTNITLILLIFVLAFTSCRKEETEFEQAPEEEVLEANSNIAILMQRTSSNDGSLDNIVDNANCFGIAFPYTITVNGEQITVNSQQDYAVIECILDQSDSDTYNIEINFPITIILADFTEVIINNITEFNTYSNNCNGENVSDDDIECIDFQYPIEVSIFNPNTEQLDTITLENDSQLYQFIDDIDEDYITSFQFPITIILYDGSEISINNFNELETAIENAIDSCDEDDDYDYNDDDCDNCTPAQLEAILTSCTNWEVDKLRRNDNNYDDVYEDYEFNFFANGTLSVYWNTTTVYGTWSTSGTGNNLEVIIDVPSLPLCNNNWILHEIENCSDETKIDLRVGDDDRLRYENDCN</sequence>
<protein>
    <submittedName>
        <fullName evidence="1">Uncharacterized protein</fullName>
    </submittedName>
</protein>
<organism evidence="1 2">
    <name type="scientific">Winogradskyella pulchriflava</name>
    <dbReference type="NCBI Taxonomy" id="1110688"/>
    <lineage>
        <taxon>Bacteria</taxon>
        <taxon>Pseudomonadati</taxon>
        <taxon>Bacteroidota</taxon>
        <taxon>Flavobacteriia</taxon>
        <taxon>Flavobacteriales</taxon>
        <taxon>Flavobacteriaceae</taxon>
        <taxon>Winogradskyella</taxon>
    </lineage>
</organism>
<dbReference type="EMBL" id="JBHLTQ010000001">
    <property type="protein sequence ID" value="MFC0603282.1"/>
    <property type="molecule type" value="Genomic_DNA"/>
</dbReference>
<keyword evidence="2" id="KW-1185">Reference proteome</keyword>
<comment type="caution">
    <text evidence="1">The sequence shown here is derived from an EMBL/GenBank/DDBJ whole genome shotgun (WGS) entry which is preliminary data.</text>
</comment>
<evidence type="ECO:0000313" key="1">
    <source>
        <dbReference type="EMBL" id="MFC0603282.1"/>
    </source>
</evidence>